<evidence type="ECO:0000313" key="2">
    <source>
        <dbReference type="Proteomes" id="UP000002037"/>
    </source>
</evidence>
<name>C5M8M8_CANTT</name>
<keyword evidence="2" id="KW-1185">Reference proteome</keyword>
<sequence>MKYPKREINSEPFKNQLDIIERITIEIKHQSNNPIFKTNQRFTNNQNYNRYHHHHNNNNNNNKNKKYGGSNYQYNNYGNFQPALNVETTTTSTTTRLDFNNENLQYKLVDKLFDPFKPVELDYGSMNTNIWRSNNDTTNNNGSNGNCIY</sequence>
<accession>C5M8M8</accession>
<dbReference type="VEuPathDB" id="FungiDB:CTRG_02750"/>
<protein>
    <submittedName>
        <fullName evidence="1">Uncharacterized protein</fullName>
    </submittedName>
</protein>
<organism evidence="1 2">
    <name type="scientific">Candida tropicalis (strain ATCC MYA-3404 / T1)</name>
    <name type="common">Yeast</name>
    <dbReference type="NCBI Taxonomy" id="294747"/>
    <lineage>
        <taxon>Eukaryota</taxon>
        <taxon>Fungi</taxon>
        <taxon>Dikarya</taxon>
        <taxon>Ascomycota</taxon>
        <taxon>Saccharomycotina</taxon>
        <taxon>Pichiomycetes</taxon>
        <taxon>Debaryomycetaceae</taxon>
        <taxon>Candida/Lodderomyces clade</taxon>
        <taxon>Candida</taxon>
    </lineage>
</organism>
<evidence type="ECO:0000313" key="1">
    <source>
        <dbReference type="EMBL" id="EER33932.1"/>
    </source>
</evidence>
<reference evidence="1 2" key="1">
    <citation type="journal article" date="2009" name="Nature">
        <title>Evolution of pathogenicity and sexual reproduction in eight Candida genomes.</title>
        <authorList>
            <person name="Butler G."/>
            <person name="Rasmussen M.D."/>
            <person name="Lin M.F."/>
            <person name="Santos M.A."/>
            <person name="Sakthikumar S."/>
            <person name="Munro C.A."/>
            <person name="Rheinbay E."/>
            <person name="Grabherr M."/>
            <person name="Forche A."/>
            <person name="Reedy J.L."/>
            <person name="Agrafioti I."/>
            <person name="Arnaud M.B."/>
            <person name="Bates S."/>
            <person name="Brown A.J."/>
            <person name="Brunke S."/>
            <person name="Costanzo M.C."/>
            <person name="Fitzpatrick D.A."/>
            <person name="de Groot P.W."/>
            <person name="Harris D."/>
            <person name="Hoyer L.L."/>
            <person name="Hube B."/>
            <person name="Klis F.M."/>
            <person name="Kodira C."/>
            <person name="Lennard N."/>
            <person name="Logue M.E."/>
            <person name="Martin R."/>
            <person name="Neiman A.M."/>
            <person name="Nikolaou E."/>
            <person name="Quail M.A."/>
            <person name="Quinn J."/>
            <person name="Santos M.C."/>
            <person name="Schmitzberger F.F."/>
            <person name="Sherlock G."/>
            <person name="Shah P."/>
            <person name="Silverstein K.A."/>
            <person name="Skrzypek M.S."/>
            <person name="Soll D."/>
            <person name="Staggs R."/>
            <person name="Stansfield I."/>
            <person name="Stumpf M.P."/>
            <person name="Sudbery P.E."/>
            <person name="Srikantha T."/>
            <person name="Zeng Q."/>
            <person name="Berman J."/>
            <person name="Berriman M."/>
            <person name="Heitman J."/>
            <person name="Gow N.A."/>
            <person name="Lorenz M.C."/>
            <person name="Birren B.W."/>
            <person name="Kellis M."/>
            <person name="Cuomo C.A."/>
        </authorList>
    </citation>
    <scope>NUCLEOTIDE SEQUENCE [LARGE SCALE GENOMIC DNA]</scope>
    <source>
        <strain evidence="2">ATCC MYA-3404 / T1</strain>
    </source>
</reference>
<proteinExistence type="predicted"/>
<dbReference type="GeneID" id="8298312"/>
<dbReference type="HOGENOM" id="CLU_1749402_0_0_1"/>
<dbReference type="OrthoDB" id="4026349at2759"/>
<dbReference type="EMBL" id="GG692397">
    <property type="protein sequence ID" value="EER33932.1"/>
    <property type="molecule type" value="Genomic_DNA"/>
</dbReference>
<dbReference type="Proteomes" id="UP000002037">
    <property type="component" value="Unassembled WGS sequence"/>
</dbReference>
<dbReference type="AlphaFoldDB" id="C5M8M8"/>
<dbReference type="KEGG" id="ctp:CTRG_02750"/>
<dbReference type="RefSeq" id="XP_002548453.1">
    <property type="nucleotide sequence ID" value="XM_002548407.1"/>
</dbReference>
<gene>
    <name evidence="1" type="ORF">CTRG_02750</name>
</gene>